<keyword evidence="14" id="KW-1185">Reference proteome</keyword>
<keyword evidence="3 10" id="KW-0812">Transmembrane</keyword>
<feature type="transmembrane region" description="Helical" evidence="10">
    <location>
        <begin position="184"/>
        <end position="206"/>
    </location>
</feature>
<dbReference type="InterPro" id="IPR003660">
    <property type="entry name" value="HAMP_dom"/>
</dbReference>
<evidence type="ECO:0000259" key="11">
    <source>
        <dbReference type="PROSITE" id="PS50111"/>
    </source>
</evidence>
<evidence type="ECO:0000313" key="14">
    <source>
        <dbReference type="Proteomes" id="UP000318138"/>
    </source>
</evidence>
<dbReference type="SUPFAM" id="SSF103190">
    <property type="entry name" value="Sensory domain-like"/>
    <property type="match status" value="1"/>
</dbReference>
<evidence type="ECO:0000256" key="3">
    <source>
        <dbReference type="ARBA" id="ARBA00022692"/>
    </source>
</evidence>
<evidence type="ECO:0000256" key="9">
    <source>
        <dbReference type="SAM" id="Coils"/>
    </source>
</evidence>
<evidence type="ECO:0000256" key="4">
    <source>
        <dbReference type="ARBA" id="ARBA00022989"/>
    </source>
</evidence>
<evidence type="ECO:0000256" key="5">
    <source>
        <dbReference type="ARBA" id="ARBA00023136"/>
    </source>
</evidence>
<evidence type="ECO:0000256" key="1">
    <source>
        <dbReference type="ARBA" id="ARBA00004651"/>
    </source>
</evidence>
<keyword evidence="6 8" id="KW-0807">Transducer</keyword>
<feature type="domain" description="HAMP" evidence="12">
    <location>
        <begin position="208"/>
        <end position="260"/>
    </location>
</feature>
<sequence>MNIFKGWSIGSKLTGIVSTILLIVAITIGAVTFFQVSEGVKETAVQKARTDLDLTYAYMDARYPGGWEYSDGQLTKGDVVINDNFDIVDDIAGLTDGLVTIFAMDTRVATNVQVDGGRAVGTQVSDSVNQTVLQNGENYYGEADVAGSLIQSAYRPILNADNDIIGIWFVGATQEYVDSVISSMITTFAIALLIITILGVVTAYLFGKRIKKRLLTVAQAMQAVGAGDFTVSIATSANDEIGSLQSGYEKMRSNLQALLSRVNESSDEVLASSTELSASSDETTKATEHITESIQQIAEYADEQVNSMENMEQAVASLQQGFSNITTNVFQADETSVRLNEYATDGEKNIEEGVSKIREIDKRASDLDVRLTSLVDKAAEIGEVLSLITAISEQTNLLALNAAIEAARAGEQGKGFAVVADEVRKLAEQSGQSVDEVAGKLKDIQVEANQAKQEMDANNQAISEGITTIDHARSTFGDIREQVTTMITQFDSLKSATQEMDASRAQLLETLATSKSLSQTTAKSSESIAAATEEQLASMEEVSSSSEMLSTLADELKQEVTKFTI</sequence>
<dbReference type="AlphaFoldDB" id="A0A859FHC6"/>
<dbReference type="Pfam" id="PF17202">
    <property type="entry name" value="sCache_3_3"/>
    <property type="match status" value="1"/>
</dbReference>
<dbReference type="Gene3D" id="6.10.340.10">
    <property type="match status" value="1"/>
</dbReference>
<evidence type="ECO:0000256" key="7">
    <source>
        <dbReference type="ARBA" id="ARBA00029447"/>
    </source>
</evidence>
<dbReference type="CDD" id="cd06225">
    <property type="entry name" value="HAMP"/>
    <property type="match status" value="1"/>
</dbReference>
<comment type="subcellular location">
    <subcellularLocation>
        <location evidence="1">Cell membrane</location>
        <topology evidence="1">Multi-pass membrane protein</topology>
    </subcellularLocation>
</comment>
<gene>
    <name evidence="13" type="ORF">FLK61_38525</name>
</gene>
<dbReference type="EMBL" id="CP041372">
    <property type="protein sequence ID" value="QKS72519.1"/>
    <property type="molecule type" value="Genomic_DNA"/>
</dbReference>
<dbReference type="KEGG" id="psua:FLK61_38525"/>
<dbReference type="GO" id="GO:0005886">
    <property type="term" value="C:plasma membrane"/>
    <property type="evidence" value="ECO:0007669"/>
    <property type="project" value="UniProtKB-SubCell"/>
</dbReference>
<feature type="coiled-coil region" evidence="9">
    <location>
        <begin position="434"/>
        <end position="461"/>
    </location>
</feature>
<keyword evidence="4 10" id="KW-1133">Transmembrane helix</keyword>
<dbReference type="PANTHER" id="PTHR32089">
    <property type="entry name" value="METHYL-ACCEPTING CHEMOTAXIS PROTEIN MCPB"/>
    <property type="match status" value="1"/>
</dbReference>
<evidence type="ECO:0000259" key="12">
    <source>
        <dbReference type="PROSITE" id="PS50885"/>
    </source>
</evidence>
<evidence type="ECO:0000256" key="6">
    <source>
        <dbReference type="ARBA" id="ARBA00023224"/>
    </source>
</evidence>
<protein>
    <submittedName>
        <fullName evidence="13">Methyl-accepting chemotaxis protein</fullName>
    </submittedName>
</protein>
<evidence type="ECO:0000256" key="8">
    <source>
        <dbReference type="PROSITE-ProRule" id="PRU00284"/>
    </source>
</evidence>
<dbReference type="Gene3D" id="1.10.287.950">
    <property type="entry name" value="Methyl-accepting chemotaxis protein"/>
    <property type="match status" value="1"/>
</dbReference>
<dbReference type="SMART" id="SM00283">
    <property type="entry name" value="MA"/>
    <property type="match status" value="1"/>
</dbReference>
<dbReference type="InterPro" id="IPR004089">
    <property type="entry name" value="MCPsignal_dom"/>
</dbReference>
<reference evidence="14" key="1">
    <citation type="submission" date="2019-07" db="EMBL/GenBank/DDBJ databases">
        <title>Bacillus alkalisoli sp. nov. isolated from saline soil.</title>
        <authorList>
            <person name="Sun J.-Q."/>
            <person name="Xu L."/>
        </authorList>
    </citation>
    <scope>NUCLEOTIDE SEQUENCE [LARGE SCALE GENOMIC DNA]</scope>
    <source>
        <strain evidence="14">M4U3P1</strain>
    </source>
</reference>
<feature type="transmembrane region" description="Helical" evidence="10">
    <location>
        <begin position="12"/>
        <end position="34"/>
    </location>
</feature>
<accession>A0A859FHC6</accession>
<dbReference type="InterPro" id="IPR029151">
    <property type="entry name" value="Sensor-like_sf"/>
</dbReference>
<evidence type="ECO:0000313" key="13">
    <source>
        <dbReference type="EMBL" id="QKS72519.1"/>
    </source>
</evidence>
<dbReference type="Pfam" id="PF00672">
    <property type="entry name" value="HAMP"/>
    <property type="match status" value="1"/>
</dbReference>
<dbReference type="SMART" id="SM00304">
    <property type="entry name" value="HAMP"/>
    <property type="match status" value="1"/>
</dbReference>
<evidence type="ECO:0000256" key="2">
    <source>
        <dbReference type="ARBA" id="ARBA00022475"/>
    </source>
</evidence>
<dbReference type="PROSITE" id="PS50111">
    <property type="entry name" value="CHEMOTAXIS_TRANSDUC_2"/>
    <property type="match status" value="1"/>
</dbReference>
<keyword evidence="9" id="KW-0175">Coiled coil</keyword>
<dbReference type="PROSITE" id="PS50885">
    <property type="entry name" value="HAMP"/>
    <property type="match status" value="1"/>
</dbReference>
<keyword evidence="5 10" id="KW-0472">Membrane</keyword>
<dbReference type="InterPro" id="IPR033463">
    <property type="entry name" value="sCache_3"/>
</dbReference>
<dbReference type="Pfam" id="PF00015">
    <property type="entry name" value="MCPsignal"/>
    <property type="match status" value="1"/>
</dbReference>
<dbReference type="Proteomes" id="UP000318138">
    <property type="component" value="Chromosome"/>
</dbReference>
<dbReference type="SUPFAM" id="SSF58104">
    <property type="entry name" value="Methyl-accepting chemotaxis protein (MCP) signaling domain"/>
    <property type="match status" value="1"/>
</dbReference>
<name>A0A859FHC6_9BACI</name>
<keyword evidence="2" id="KW-1003">Cell membrane</keyword>
<organism evidence="13 14">
    <name type="scientific">Paenalkalicoccus suaedae</name>
    <dbReference type="NCBI Taxonomy" id="2592382"/>
    <lineage>
        <taxon>Bacteria</taxon>
        <taxon>Bacillati</taxon>
        <taxon>Bacillota</taxon>
        <taxon>Bacilli</taxon>
        <taxon>Bacillales</taxon>
        <taxon>Bacillaceae</taxon>
        <taxon>Paenalkalicoccus</taxon>
    </lineage>
</organism>
<feature type="domain" description="Methyl-accepting transducer" evidence="11">
    <location>
        <begin position="279"/>
        <end position="550"/>
    </location>
</feature>
<proteinExistence type="inferred from homology"/>
<dbReference type="PANTHER" id="PTHR32089:SF112">
    <property type="entry name" value="LYSOZYME-LIKE PROTEIN-RELATED"/>
    <property type="match status" value="1"/>
</dbReference>
<dbReference type="RefSeq" id="WP_176010495.1">
    <property type="nucleotide sequence ID" value="NZ_CP041372.2"/>
</dbReference>
<comment type="similarity">
    <text evidence="7">Belongs to the methyl-accepting chemotaxis (MCP) protein family.</text>
</comment>
<dbReference type="GO" id="GO:0007165">
    <property type="term" value="P:signal transduction"/>
    <property type="evidence" value="ECO:0007669"/>
    <property type="project" value="UniProtKB-KW"/>
</dbReference>
<evidence type="ECO:0000256" key="10">
    <source>
        <dbReference type="SAM" id="Phobius"/>
    </source>
</evidence>